<evidence type="ECO:0008006" key="2">
    <source>
        <dbReference type="Google" id="ProtNLM"/>
    </source>
</evidence>
<organism evidence="1">
    <name type="scientific">Sulfurisphaera javensis</name>
    <dbReference type="NCBI Taxonomy" id="2049879"/>
    <lineage>
        <taxon>Archaea</taxon>
        <taxon>Thermoproteota</taxon>
        <taxon>Thermoprotei</taxon>
        <taxon>Sulfolobales</taxon>
        <taxon>Sulfolobaceae</taxon>
        <taxon>Sulfurisphaera</taxon>
    </lineage>
</organism>
<dbReference type="EMBL" id="AP031322">
    <property type="protein sequence ID" value="BFH72304.1"/>
    <property type="molecule type" value="Genomic_DNA"/>
</dbReference>
<evidence type="ECO:0000313" key="1">
    <source>
        <dbReference type="EMBL" id="BFH72304.1"/>
    </source>
</evidence>
<proteinExistence type="predicted"/>
<gene>
    <name evidence="1" type="ORF">SJAV_02480</name>
</gene>
<dbReference type="AlphaFoldDB" id="A0AAT9GN35"/>
<dbReference type="KEGG" id="sjv:SJAV_02480"/>
<name>A0AAT9GN35_9CREN</name>
<sequence length="29" mass="3417">MNLADTNFILSFVEKDSNYDKAKKIIELR</sequence>
<reference evidence="1" key="1">
    <citation type="submission" date="2024-03" db="EMBL/GenBank/DDBJ databases">
        <title>Complete genome sequence of Sulfurisphaera javensis strain KD-1.</title>
        <authorList>
            <person name="Sakai H."/>
            <person name="Nur N."/>
            <person name="Suwanto A."/>
            <person name="Kurosawa N."/>
        </authorList>
    </citation>
    <scope>NUCLEOTIDE SEQUENCE</scope>
    <source>
        <strain evidence="1">KD-1</strain>
    </source>
</reference>
<protein>
    <recommendedName>
        <fullName evidence="2">PIN domain-containing protein</fullName>
    </recommendedName>
</protein>
<accession>A0AAT9GN35</accession>